<comment type="caution">
    <text evidence="2">The sequence shown here is derived from an EMBL/GenBank/DDBJ whole genome shotgun (WGS) entry which is preliminary data.</text>
</comment>
<evidence type="ECO:0000313" key="3">
    <source>
        <dbReference type="Proteomes" id="UP001178354"/>
    </source>
</evidence>
<proteinExistence type="predicted"/>
<dbReference type="PANTHER" id="PTHR45011">
    <property type="entry name" value="DAP3-BINDING CELL DEATH ENHANCER 1"/>
    <property type="match status" value="1"/>
</dbReference>
<dbReference type="SUPFAM" id="SSF81901">
    <property type="entry name" value="HCP-like"/>
    <property type="match status" value="2"/>
</dbReference>
<evidence type="ECO:0000313" key="2">
    <source>
        <dbReference type="EMBL" id="MDP1520567.1"/>
    </source>
</evidence>
<accession>A0AAW8B3V0</accession>
<protein>
    <submittedName>
        <fullName evidence="2">Tetratricopeptide repeat protein</fullName>
    </submittedName>
</protein>
<name>A0AAW8B3V0_9GAMM</name>
<dbReference type="Proteomes" id="UP001178354">
    <property type="component" value="Unassembled WGS sequence"/>
</dbReference>
<sequence length="276" mass="30476">MFTKTFAKIRITLAALLVSLCAQAEVELPEEFHAAEPKMQLYLAYAEFKMAHYEVAREMWLHITGKGSGEAAFNLGILYEQGMGVEKDLMVARDYYLHAAEKGSRAGAYQVGLMHMNHPELVNAETATHWLTIAALDGDEDAADMLKSINMGGAAEDSPMLKVRQLIAKGEVDQPRELLIEMAEATPPHYEAVTRLAWLYETGLGVEQDIDRAGELFKVAAEGGNAEAQYALSVMYETGVGQPMDKAQSRHWLQLSADQNYQPALEKRGDNPAESP</sequence>
<reference evidence="2" key="2">
    <citation type="submission" date="2023-08" db="EMBL/GenBank/DDBJ databases">
        <authorList>
            <person name="Luo J."/>
        </authorList>
    </citation>
    <scope>NUCLEOTIDE SEQUENCE</scope>
    <source>
        <strain evidence="2">DSM 25064</strain>
    </source>
</reference>
<dbReference type="EMBL" id="JAUUUU010000002">
    <property type="protein sequence ID" value="MDP1520567.1"/>
    <property type="molecule type" value="Genomic_DNA"/>
</dbReference>
<dbReference type="RefSeq" id="WP_305170113.1">
    <property type="nucleotide sequence ID" value="NZ_JAUUUU010000002.1"/>
</dbReference>
<keyword evidence="1" id="KW-0732">Signal</keyword>
<dbReference type="SMART" id="SM00671">
    <property type="entry name" value="SEL1"/>
    <property type="match status" value="4"/>
</dbReference>
<dbReference type="InterPro" id="IPR011990">
    <property type="entry name" value="TPR-like_helical_dom_sf"/>
</dbReference>
<dbReference type="PANTHER" id="PTHR45011:SF1">
    <property type="entry name" value="DAP3-BINDING CELL DEATH ENHANCER 1"/>
    <property type="match status" value="1"/>
</dbReference>
<organism evidence="2 3">
    <name type="scientific">Porticoccus litoralis</name>
    <dbReference type="NCBI Taxonomy" id="434086"/>
    <lineage>
        <taxon>Bacteria</taxon>
        <taxon>Pseudomonadati</taxon>
        <taxon>Pseudomonadota</taxon>
        <taxon>Gammaproteobacteria</taxon>
        <taxon>Cellvibrionales</taxon>
        <taxon>Porticoccaceae</taxon>
        <taxon>Porticoccus</taxon>
    </lineage>
</organism>
<feature type="signal peptide" evidence="1">
    <location>
        <begin position="1"/>
        <end position="24"/>
    </location>
</feature>
<dbReference type="Gene3D" id="1.25.40.10">
    <property type="entry name" value="Tetratricopeptide repeat domain"/>
    <property type="match status" value="2"/>
</dbReference>
<gene>
    <name evidence="2" type="ORF">Q8A57_06240</name>
</gene>
<dbReference type="InterPro" id="IPR006597">
    <property type="entry name" value="Sel1-like"/>
</dbReference>
<feature type="chain" id="PRO_5043532647" evidence="1">
    <location>
        <begin position="25"/>
        <end position="276"/>
    </location>
</feature>
<dbReference type="Pfam" id="PF08238">
    <property type="entry name" value="Sel1"/>
    <property type="match status" value="4"/>
</dbReference>
<reference evidence="2" key="1">
    <citation type="journal article" date="2010" name="Int. J. Syst. Evol. Microbiol.">
        <title>Porticoccus litoralis gen. nov., sp. nov., a gammaproteobacterium isolated from the Yellow Sea.</title>
        <authorList>
            <person name="Oh H.M."/>
            <person name="Kim H."/>
            <person name="Kim K.M."/>
            <person name="Min G.S."/>
            <person name="Cho J.C."/>
        </authorList>
    </citation>
    <scope>NUCLEOTIDE SEQUENCE</scope>
    <source>
        <strain evidence="2">DSM 25064</strain>
    </source>
</reference>
<keyword evidence="3" id="KW-1185">Reference proteome</keyword>
<dbReference type="AlphaFoldDB" id="A0AAW8B3V0"/>
<dbReference type="InterPro" id="IPR052748">
    <property type="entry name" value="ISR_Activator"/>
</dbReference>
<evidence type="ECO:0000256" key="1">
    <source>
        <dbReference type="SAM" id="SignalP"/>
    </source>
</evidence>